<keyword evidence="3" id="KW-1185">Reference proteome</keyword>
<feature type="region of interest" description="Disordered" evidence="1">
    <location>
        <begin position="64"/>
        <end position="128"/>
    </location>
</feature>
<dbReference type="EMBL" id="JAIWYP010000002">
    <property type="protein sequence ID" value="KAH3866784.1"/>
    <property type="molecule type" value="Genomic_DNA"/>
</dbReference>
<dbReference type="Proteomes" id="UP000828390">
    <property type="component" value="Unassembled WGS sequence"/>
</dbReference>
<comment type="caution">
    <text evidence="2">The sequence shown here is derived from an EMBL/GenBank/DDBJ whole genome shotgun (WGS) entry which is preliminary data.</text>
</comment>
<gene>
    <name evidence="2" type="ORF">DPMN_029891</name>
</gene>
<dbReference type="AlphaFoldDB" id="A0A9D4LZW8"/>
<accession>A0A9D4LZW8</accession>
<proteinExistence type="predicted"/>
<sequence>MMLHTVLGSEIEALELITRLHISKWLGIPQVSPAKDFTKRATSCNPHCPHWWSNSRQLKRDLYSHKESPQMSRSTKQALLPTPPGTNWQRRLSVEQGTRLSTETLEEPNIKNSNTKSRSPDNNIVVTL</sequence>
<evidence type="ECO:0000313" key="3">
    <source>
        <dbReference type="Proteomes" id="UP000828390"/>
    </source>
</evidence>
<reference evidence="2" key="2">
    <citation type="submission" date="2020-11" db="EMBL/GenBank/DDBJ databases">
        <authorList>
            <person name="McCartney M.A."/>
            <person name="Auch B."/>
            <person name="Kono T."/>
            <person name="Mallez S."/>
            <person name="Becker A."/>
            <person name="Gohl D.M."/>
            <person name="Silverstein K.A.T."/>
            <person name="Koren S."/>
            <person name="Bechman K.B."/>
            <person name="Herman A."/>
            <person name="Abrahante J.E."/>
            <person name="Garbe J."/>
        </authorList>
    </citation>
    <scope>NUCLEOTIDE SEQUENCE</scope>
    <source>
        <strain evidence="2">Duluth1</strain>
        <tissue evidence="2">Whole animal</tissue>
    </source>
</reference>
<feature type="compositionally biased region" description="Polar residues" evidence="1">
    <location>
        <begin position="85"/>
        <end position="103"/>
    </location>
</feature>
<protein>
    <submittedName>
        <fullName evidence="2">Uncharacterized protein</fullName>
    </submittedName>
</protein>
<feature type="compositionally biased region" description="Polar residues" evidence="1">
    <location>
        <begin position="110"/>
        <end position="128"/>
    </location>
</feature>
<evidence type="ECO:0000256" key="1">
    <source>
        <dbReference type="SAM" id="MobiDB-lite"/>
    </source>
</evidence>
<reference evidence="2" key="1">
    <citation type="journal article" date="2019" name="bioRxiv">
        <title>The Genome of the Zebra Mussel, Dreissena polymorpha: A Resource for Invasive Species Research.</title>
        <authorList>
            <person name="McCartney M.A."/>
            <person name="Auch B."/>
            <person name="Kono T."/>
            <person name="Mallez S."/>
            <person name="Zhang Y."/>
            <person name="Obille A."/>
            <person name="Becker A."/>
            <person name="Abrahante J.E."/>
            <person name="Garbe J."/>
            <person name="Badalamenti J.P."/>
            <person name="Herman A."/>
            <person name="Mangelson H."/>
            <person name="Liachko I."/>
            <person name="Sullivan S."/>
            <person name="Sone E.D."/>
            <person name="Koren S."/>
            <person name="Silverstein K.A.T."/>
            <person name="Beckman K.B."/>
            <person name="Gohl D.M."/>
        </authorList>
    </citation>
    <scope>NUCLEOTIDE SEQUENCE</scope>
    <source>
        <strain evidence="2">Duluth1</strain>
        <tissue evidence="2">Whole animal</tissue>
    </source>
</reference>
<name>A0A9D4LZW8_DREPO</name>
<organism evidence="2 3">
    <name type="scientific">Dreissena polymorpha</name>
    <name type="common">Zebra mussel</name>
    <name type="synonym">Mytilus polymorpha</name>
    <dbReference type="NCBI Taxonomy" id="45954"/>
    <lineage>
        <taxon>Eukaryota</taxon>
        <taxon>Metazoa</taxon>
        <taxon>Spiralia</taxon>
        <taxon>Lophotrochozoa</taxon>
        <taxon>Mollusca</taxon>
        <taxon>Bivalvia</taxon>
        <taxon>Autobranchia</taxon>
        <taxon>Heteroconchia</taxon>
        <taxon>Euheterodonta</taxon>
        <taxon>Imparidentia</taxon>
        <taxon>Neoheterodontei</taxon>
        <taxon>Myida</taxon>
        <taxon>Dreissenoidea</taxon>
        <taxon>Dreissenidae</taxon>
        <taxon>Dreissena</taxon>
    </lineage>
</organism>
<evidence type="ECO:0000313" key="2">
    <source>
        <dbReference type="EMBL" id="KAH3866784.1"/>
    </source>
</evidence>